<name>E9CRT8_COCPS</name>
<protein>
    <submittedName>
        <fullName evidence="2">Uncharacterized protein</fullName>
    </submittedName>
</protein>
<feature type="transmembrane region" description="Helical" evidence="1">
    <location>
        <begin position="45"/>
        <end position="63"/>
    </location>
</feature>
<evidence type="ECO:0000313" key="3">
    <source>
        <dbReference type="Proteomes" id="UP000002497"/>
    </source>
</evidence>
<dbReference type="VEuPathDB" id="FungiDB:CPSG_01212"/>
<keyword evidence="1" id="KW-1133">Transmembrane helix</keyword>
<keyword evidence="3" id="KW-1185">Reference proteome</keyword>
<proteinExistence type="predicted"/>
<reference evidence="3" key="1">
    <citation type="journal article" date="2010" name="Genome Res.">
        <title>Population genomic sequencing of Coccidioides fungi reveals recent hybridization and transposon control.</title>
        <authorList>
            <person name="Neafsey D.E."/>
            <person name="Barker B.M."/>
            <person name="Sharpton T.J."/>
            <person name="Stajich J.E."/>
            <person name="Park D.J."/>
            <person name="Whiston E."/>
            <person name="Hung C.-Y."/>
            <person name="McMahan C."/>
            <person name="White J."/>
            <person name="Sykes S."/>
            <person name="Heiman D."/>
            <person name="Young S."/>
            <person name="Zeng Q."/>
            <person name="Abouelleil A."/>
            <person name="Aftuck L."/>
            <person name="Bessette D."/>
            <person name="Brown A."/>
            <person name="FitzGerald M."/>
            <person name="Lui A."/>
            <person name="Macdonald J.P."/>
            <person name="Priest M."/>
            <person name="Orbach M.J."/>
            <person name="Galgiani J.N."/>
            <person name="Kirkland T.N."/>
            <person name="Cole G.T."/>
            <person name="Birren B.W."/>
            <person name="Henn M.R."/>
            <person name="Taylor J.W."/>
            <person name="Rounsley S.D."/>
        </authorList>
    </citation>
    <scope>NUCLEOTIDE SEQUENCE [LARGE SCALE GENOMIC DNA]</scope>
    <source>
        <strain evidence="3">RMSCC 757 / Silveira</strain>
    </source>
</reference>
<sequence>MKIFHLASWRDSDPDGGFRAQKRRGCGRFQGAPVIGQERENLQRGSVLVGLVYLFFSLFRFALKSKALLTNIPSSNGEFPQNTLVALTHKCPV</sequence>
<evidence type="ECO:0000313" key="2">
    <source>
        <dbReference type="EMBL" id="EFW23313.1"/>
    </source>
</evidence>
<evidence type="ECO:0000256" key="1">
    <source>
        <dbReference type="SAM" id="Phobius"/>
    </source>
</evidence>
<keyword evidence="1" id="KW-0472">Membrane</keyword>
<dbReference type="AlphaFoldDB" id="E9CRT8"/>
<reference evidence="3" key="2">
    <citation type="submission" date="2010-03" db="EMBL/GenBank/DDBJ databases">
        <title>The genome sequence of Coccidioides posadasii strain Silveira.</title>
        <authorList>
            <consortium name="The Broad Institute Genome Sequencing Center for Infectious Disease"/>
            <person name="Neafsey D."/>
            <person name="Orbach M."/>
            <person name="Henn M.R."/>
            <person name="Cole G.T."/>
            <person name="Galgiani J."/>
            <person name="Gardner M.J."/>
            <person name="Kirkland T.N."/>
            <person name="Taylor J.W."/>
            <person name="Young S.K."/>
            <person name="Zeng Q."/>
            <person name="Koehrsen M."/>
            <person name="Alvarado L."/>
            <person name="Berlin A."/>
            <person name="Borenstein D."/>
            <person name="Chapman S.B."/>
            <person name="Chen Z."/>
            <person name="Engels R."/>
            <person name="Freedman E."/>
            <person name="Gellesch M."/>
            <person name="Goldberg J."/>
            <person name="Griggs A."/>
            <person name="Gujja S."/>
            <person name="Heilman E."/>
            <person name="Heiman D."/>
            <person name="Howarth C."/>
            <person name="Jen D."/>
            <person name="Larson L."/>
            <person name="Mehta T."/>
            <person name="Neiman D."/>
            <person name="Park D."/>
            <person name="Pearson M."/>
            <person name="Richards J."/>
            <person name="Roberts A."/>
            <person name="Saif S."/>
            <person name="Shea T."/>
            <person name="Shenoy N."/>
            <person name="Sisk P."/>
            <person name="Stolte C."/>
            <person name="Sykes S."/>
            <person name="Walk T."/>
            <person name="White J."/>
            <person name="Yandava C."/>
            <person name="Haas B."/>
            <person name="Nusbaum C."/>
            <person name="Birren B."/>
        </authorList>
    </citation>
    <scope>NUCLEOTIDE SEQUENCE [LARGE SCALE GENOMIC DNA]</scope>
    <source>
        <strain evidence="3">RMSCC 757 / Silveira</strain>
    </source>
</reference>
<dbReference type="Proteomes" id="UP000002497">
    <property type="component" value="Unassembled WGS sequence"/>
</dbReference>
<dbReference type="EMBL" id="GL636486">
    <property type="protein sequence ID" value="EFW23313.1"/>
    <property type="molecule type" value="Genomic_DNA"/>
</dbReference>
<organism evidence="3">
    <name type="scientific">Coccidioides posadasii (strain RMSCC 757 / Silveira)</name>
    <name type="common">Valley fever fungus</name>
    <dbReference type="NCBI Taxonomy" id="443226"/>
    <lineage>
        <taxon>Eukaryota</taxon>
        <taxon>Fungi</taxon>
        <taxon>Dikarya</taxon>
        <taxon>Ascomycota</taxon>
        <taxon>Pezizomycotina</taxon>
        <taxon>Eurotiomycetes</taxon>
        <taxon>Eurotiomycetidae</taxon>
        <taxon>Onygenales</taxon>
        <taxon>Onygenaceae</taxon>
        <taxon>Coccidioides</taxon>
    </lineage>
</organism>
<keyword evidence="1" id="KW-0812">Transmembrane</keyword>
<dbReference type="HOGENOM" id="CLU_2399499_0_0_1"/>
<accession>E9CRT8</accession>
<gene>
    <name evidence="2" type="ORF">CPSG_01212</name>
</gene>